<accession>A0A1F5H5X6</accession>
<evidence type="ECO:0000313" key="2">
    <source>
        <dbReference type="Proteomes" id="UP000177039"/>
    </source>
</evidence>
<proteinExistence type="predicted"/>
<organism evidence="1 2">
    <name type="scientific">Candidatus Curtissbacteria bacterium RIFCSPLOWO2_01_FULL_42_50</name>
    <dbReference type="NCBI Taxonomy" id="1797730"/>
    <lineage>
        <taxon>Bacteria</taxon>
        <taxon>Candidatus Curtissiibacteriota</taxon>
    </lineage>
</organism>
<dbReference type="AlphaFoldDB" id="A0A1F5H5X6"/>
<dbReference type="EMBL" id="MFBT01000013">
    <property type="protein sequence ID" value="OGD99573.1"/>
    <property type="molecule type" value="Genomic_DNA"/>
</dbReference>
<evidence type="ECO:0000313" key="1">
    <source>
        <dbReference type="EMBL" id="OGD99573.1"/>
    </source>
</evidence>
<reference evidence="1 2" key="1">
    <citation type="journal article" date="2016" name="Nat. Commun.">
        <title>Thousands of microbial genomes shed light on interconnected biogeochemical processes in an aquifer system.</title>
        <authorList>
            <person name="Anantharaman K."/>
            <person name="Brown C.T."/>
            <person name="Hug L.A."/>
            <person name="Sharon I."/>
            <person name="Castelle C.J."/>
            <person name="Probst A.J."/>
            <person name="Thomas B.C."/>
            <person name="Singh A."/>
            <person name="Wilkins M.J."/>
            <person name="Karaoz U."/>
            <person name="Brodie E.L."/>
            <person name="Williams K.H."/>
            <person name="Hubbard S.S."/>
            <person name="Banfield J.F."/>
        </authorList>
    </citation>
    <scope>NUCLEOTIDE SEQUENCE [LARGE SCALE GENOMIC DNA]</scope>
</reference>
<protein>
    <submittedName>
        <fullName evidence="1">Uncharacterized protein</fullName>
    </submittedName>
</protein>
<gene>
    <name evidence="1" type="ORF">A3B54_02375</name>
</gene>
<name>A0A1F5H5X6_9BACT</name>
<dbReference type="Proteomes" id="UP000177039">
    <property type="component" value="Unassembled WGS sequence"/>
</dbReference>
<sequence length="100" mass="11177">MFTPIGTLIKNFPRRSKTPEAVLALQVRQAAKESLGEICRDLGSDVLDSAKIKSFKNGILVIQAPSLLCAELQMRSEGLIREINRVFAKRLVTHLRFRVG</sequence>
<comment type="caution">
    <text evidence="1">The sequence shown here is derived from an EMBL/GenBank/DDBJ whole genome shotgun (WGS) entry which is preliminary data.</text>
</comment>